<evidence type="ECO:0000313" key="3">
    <source>
        <dbReference type="Proteomes" id="UP000676194"/>
    </source>
</evidence>
<dbReference type="CDD" id="cd04301">
    <property type="entry name" value="NAT_SF"/>
    <property type="match status" value="1"/>
</dbReference>
<organism evidence="2 3">
    <name type="scientific">Telmatocola sphagniphila</name>
    <dbReference type="NCBI Taxonomy" id="1123043"/>
    <lineage>
        <taxon>Bacteria</taxon>
        <taxon>Pseudomonadati</taxon>
        <taxon>Planctomycetota</taxon>
        <taxon>Planctomycetia</taxon>
        <taxon>Gemmatales</taxon>
        <taxon>Gemmataceae</taxon>
    </lineage>
</organism>
<dbReference type="RefSeq" id="WP_213498360.1">
    <property type="nucleotide sequence ID" value="NZ_CP074694.1"/>
</dbReference>
<dbReference type="InterPro" id="IPR000182">
    <property type="entry name" value="GNAT_dom"/>
</dbReference>
<dbReference type="Gene3D" id="3.40.630.30">
    <property type="match status" value="1"/>
</dbReference>
<dbReference type="EMBL" id="CP074694">
    <property type="protein sequence ID" value="QVL33471.1"/>
    <property type="molecule type" value="Genomic_DNA"/>
</dbReference>
<dbReference type="Pfam" id="PF00583">
    <property type="entry name" value="Acetyltransf_1"/>
    <property type="match status" value="1"/>
</dbReference>
<dbReference type="PROSITE" id="PS51186">
    <property type="entry name" value="GNAT"/>
    <property type="match status" value="1"/>
</dbReference>
<sequence length="252" mass="28223">MKVEANRVEFKDIEGMRDIYRQEMNCQIIHDSIHGRPGWTHEYLITTAGVKVGYGSVAVAGPWQANPCVYEFFVLPQYRGRLFDFFLVFLAASCVTQIETQSNDLLLTVLLHAFTATVSSESILFYDKFTTAHSPPNAYFRKACEEDSHQIVQQDLNSEAKWLVAVDGVVAATGDILFHYNRPYGDIYVKVAESFRKRGLGTYLVQELKRVCYESGSVPAARCNPKNVASRQALQKAGFVPCGHILKGAISL</sequence>
<dbReference type="SUPFAM" id="SSF55729">
    <property type="entry name" value="Acyl-CoA N-acyltransferases (Nat)"/>
    <property type="match status" value="1"/>
</dbReference>
<feature type="domain" description="N-acetyltransferase" evidence="1">
    <location>
        <begin position="109"/>
        <end position="252"/>
    </location>
</feature>
<dbReference type="InterPro" id="IPR016181">
    <property type="entry name" value="Acyl_CoA_acyltransferase"/>
</dbReference>
<keyword evidence="3" id="KW-1185">Reference proteome</keyword>
<dbReference type="GO" id="GO:0016747">
    <property type="term" value="F:acyltransferase activity, transferring groups other than amino-acyl groups"/>
    <property type="evidence" value="ECO:0007669"/>
    <property type="project" value="InterPro"/>
</dbReference>
<dbReference type="Proteomes" id="UP000676194">
    <property type="component" value="Chromosome"/>
</dbReference>
<accession>A0A8E6B977</accession>
<dbReference type="AlphaFoldDB" id="A0A8E6B977"/>
<protein>
    <submittedName>
        <fullName evidence="2">GNAT family N-acetyltransferase</fullName>
    </submittedName>
</protein>
<name>A0A8E6B977_9BACT</name>
<reference evidence="2" key="1">
    <citation type="submission" date="2021-05" db="EMBL/GenBank/DDBJ databases">
        <title>Complete genome sequence of the cellulolytic planctomycete Telmatocola sphagniphila SP2T and characterization of the first cellulase from planctomycetes.</title>
        <authorList>
            <person name="Rakitin A.L."/>
            <person name="Beletsky A.V."/>
            <person name="Naumoff D.G."/>
            <person name="Kulichevskaya I.S."/>
            <person name="Mardanov A.V."/>
            <person name="Ravin N.V."/>
            <person name="Dedysh S.N."/>
        </authorList>
    </citation>
    <scope>NUCLEOTIDE SEQUENCE</scope>
    <source>
        <strain evidence="2">SP2T</strain>
    </source>
</reference>
<gene>
    <name evidence="2" type="ORF">KIH39_06040</name>
</gene>
<proteinExistence type="predicted"/>
<dbReference type="KEGG" id="tsph:KIH39_06040"/>
<evidence type="ECO:0000259" key="1">
    <source>
        <dbReference type="PROSITE" id="PS51186"/>
    </source>
</evidence>
<evidence type="ECO:0000313" key="2">
    <source>
        <dbReference type="EMBL" id="QVL33471.1"/>
    </source>
</evidence>